<feature type="transmembrane region" description="Helical" evidence="1">
    <location>
        <begin position="130"/>
        <end position="157"/>
    </location>
</feature>
<name>A0A923L0H6_9FIRM</name>
<keyword evidence="1" id="KW-1133">Transmembrane helix</keyword>
<feature type="transmembrane region" description="Helical" evidence="1">
    <location>
        <begin position="84"/>
        <end position="110"/>
    </location>
</feature>
<evidence type="ECO:0000256" key="1">
    <source>
        <dbReference type="SAM" id="Phobius"/>
    </source>
</evidence>
<keyword evidence="1" id="KW-0472">Membrane</keyword>
<keyword evidence="3" id="KW-1185">Reference proteome</keyword>
<comment type="caution">
    <text evidence="2">The sequence shown here is derived from an EMBL/GenBank/DDBJ whole genome shotgun (WGS) entry which is preliminary data.</text>
</comment>
<gene>
    <name evidence="2" type="ORF">H8S23_03125</name>
</gene>
<dbReference type="Proteomes" id="UP000659630">
    <property type="component" value="Unassembled WGS sequence"/>
</dbReference>
<dbReference type="RefSeq" id="WP_186886838.1">
    <property type="nucleotide sequence ID" value="NZ_JACONZ010000001.1"/>
</dbReference>
<accession>A0A923L0H6</accession>
<feature type="transmembrane region" description="Helical" evidence="1">
    <location>
        <begin position="164"/>
        <end position="183"/>
    </location>
</feature>
<feature type="transmembrane region" description="Helical" evidence="1">
    <location>
        <begin position="203"/>
        <end position="229"/>
    </location>
</feature>
<evidence type="ECO:0000313" key="2">
    <source>
        <dbReference type="EMBL" id="MBC5580490.1"/>
    </source>
</evidence>
<feature type="transmembrane region" description="Helical" evidence="1">
    <location>
        <begin position="51"/>
        <end position="72"/>
    </location>
</feature>
<evidence type="ECO:0000313" key="3">
    <source>
        <dbReference type="Proteomes" id="UP000659630"/>
    </source>
</evidence>
<keyword evidence="1" id="KW-0812">Transmembrane</keyword>
<dbReference type="EMBL" id="JACONZ010000001">
    <property type="protein sequence ID" value="MBC5580490.1"/>
    <property type="molecule type" value="Genomic_DNA"/>
</dbReference>
<sequence>MTAIKKEWKVQCPALAQELMIVLGAFLVGKLLGLFLTVVTDMPQEFPLGSVFGIIGLAVVLFCVGGQFVLGLNNAILMSRTRKGFLLGHYVVSTLSLLLCALLALVLFVLEVWLIPGMGEAGRQQVQQVLAVVLNPALAAAFLLGGVVLANFVGALLARFGKKAFWVLWALWMFCFLVLPRMMEASEGKDSILTRAGRALAGLFTGFSLTAWGVVGLVCTVLAFFATLLMSRHKRAEA</sequence>
<dbReference type="AlphaFoldDB" id="A0A923L0H6"/>
<feature type="transmembrane region" description="Helical" evidence="1">
    <location>
        <begin position="20"/>
        <end position="39"/>
    </location>
</feature>
<protein>
    <submittedName>
        <fullName evidence="2">Uncharacterized protein</fullName>
    </submittedName>
</protein>
<reference evidence="2" key="1">
    <citation type="submission" date="2020-08" db="EMBL/GenBank/DDBJ databases">
        <title>Genome public.</title>
        <authorList>
            <person name="Liu C."/>
            <person name="Sun Q."/>
        </authorList>
    </citation>
    <scope>NUCLEOTIDE SEQUENCE</scope>
    <source>
        <strain evidence="2">BX8</strain>
    </source>
</reference>
<proteinExistence type="predicted"/>
<organism evidence="2 3">
    <name type="scientific">Anaerofilum hominis</name>
    <dbReference type="NCBI Taxonomy" id="2763016"/>
    <lineage>
        <taxon>Bacteria</taxon>
        <taxon>Bacillati</taxon>
        <taxon>Bacillota</taxon>
        <taxon>Clostridia</taxon>
        <taxon>Eubacteriales</taxon>
        <taxon>Oscillospiraceae</taxon>
        <taxon>Anaerofilum</taxon>
    </lineage>
</organism>